<sequence length="162" mass="18202">MKLKDTGLHFGIVSVFAHWAGAICILCFAVGVVWEIVNPSHQIQAFIQSIACLIACLHVFRLVWRLRKYHPDLSGGENPAQVLSANGVAFGVLSAGAVLLAMLWIREGGAIVGDSWWFTSLYWLGFVFFLPRLLLHLFEVSGHVFKFRDESRNRMFDIAIEL</sequence>
<accession>A0A8J7IEA6</accession>
<gene>
    <name evidence="2" type="ORF">H1D41_12880</name>
</gene>
<feature type="transmembrane region" description="Helical" evidence="1">
    <location>
        <begin position="85"/>
        <end position="105"/>
    </location>
</feature>
<dbReference type="RefSeq" id="WP_228849293.1">
    <property type="nucleotide sequence ID" value="NZ_JADCKQ010000009.1"/>
</dbReference>
<reference evidence="2" key="1">
    <citation type="submission" date="2020-10" db="EMBL/GenBank/DDBJ databases">
        <title>Paenihalocynthiibacter styelae gen. nov., sp. nov., isolated from stalked sea squirt Styela clava.</title>
        <authorList>
            <person name="Kim Y.-O."/>
            <person name="Yoon J.-H."/>
        </authorList>
    </citation>
    <scope>NUCLEOTIDE SEQUENCE</scope>
    <source>
        <strain evidence="2">MYP1-1</strain>
    </source>
</reference>
<feature type="transmembrane region" description="Helical" evidence="1">
    <location>
        <begin position="12"/>
        <end position="37"/>
    </location>
</feature>
<keyword evidence="3" id="KW-1185">Reference proteome</keyword>
<feature type="transmembrane region" description="Helical" evidence="1">
    <location>
        <begin position="43"/>
        <end position="64"/>
    </location>
</feature>
<comment type="caution">
    <text evidence="2">The sequence shown here is derived from an EMBL/GenBank/DDBJ whole genome shotgun (WGS) entry which is preliminary data.</text>
</comment>
<dbReference type="EMBL" id="JADCKQ010000009">
    <property type="protein sequence ID" value="MBI1494534.1"/>
    <property type="molecule type" value="Genomic_DNA"/>
</dbReference>
<keyword evidence="1" id="KW-1133">Transmembrane helix</keyword>
<dbReference type="Proteomes" id="UP000640583">
    <property type="component" value="Unassembled WGS sequence"/>
</dbReference>
<keyword evidence="1" id="KW-0812">Transmembrane</keyword>
<protein>
    <submittedName>
        <fullName evidence="2">Uncharacterized protein</fullName>
    </submittedName>
</protein>
<dbReference type="AlphaFoldDB" id="A0A8J7IEA6"/>
<evidence type="ECO:0000313" key="2">
    <source>
        <dbReference type="EMBL" id="MBI1494534.1"/>
    </source>
</evidence>
<name>A0A8J7IEA6_9RHOB</name>
<evidence type="ECO:0000256" key="1">
    <source>
        <dbReference type="SAM" id="Phobius"/>
    </source>
</evidence>
<feature type="transmembrane region" description="Helical" evidence="1">
    <location>
        <begin position="117"/>
        <end position="138"/>
    </location>
</feature>
<organism evidence="2 3">
    <name type="scientific">Halocynthiibacter styelae</name>
    <dbReference type="NCBI Taxonomy" id="2761955"/>
    <lineage>
        <taxon>Bacteria</taxon>
        <taxon>Pseudomonadati</taxon>
        <taxon>Pseudomonadota</taxon>
        <taxon>Alphaproteobacteria</taxon>
        <taxon>Rhodobacterales</taxon>
        <taxon>Paracoccaceae</taxon>
        <taxon>Halocynthiibacter</taxon>
    </lineage>
</organism>
<proteinExistence type="predicted"/>
<keyword evidence="1" id="KW-0472">Membrane</keyword>
<evidence type="ECO:0000313" key="3">
    <source>
        <dbReference type="Proteomes" id="UP000640583"/>
    </source>
</evidence>